<evidence type="ECO:0000256" key="7">
    <source>
        <dbReference type="ARBA" id="ARBA00023049"/>
    </source>
</evidence>
<dbReference type="GO" id="GO:0046872">
    <property type="term" value="F:metal ion binding"/>
    <property type="evidence" value="ECO:0007669"/>
    <property type="project" value="UniProtKB-KW"/>
</dbReference>
<dbReference type="Pfam" id="PF01546">
    <property type="entry name" value="Peptidase_M20"/>
    <property type="match status" value="1"/>
</dbReference>
<feature type="domain" description="Peptidase M20 dimerisation" evidence="18">
    <location>
        <begin position="207"/>
        <end position="286"/>
    </location>
</feature>
<dbReference type="NCBIfam" id="TIGR01893">
    <property type="entry name" value="aa-his-dipept"/>
    <property type="match status" value="1"/>
</dbReference>
<keyword evidence="3" id="KW-0645">Protease</keyword>
<dbReference type="PANTHER" id="PTHR43501:SF1">
    <property type="entry name" value="CYTOSOL NON-SPECIFIC DIPEPTIDASE"/>
    <property type="match status" value="1"/>
</dbReference>
<evidence type="ECO:0000256" key="1">
    <source>
        <dbReference type="ARBA" id="ARBA00001941"/>
    </source>
</evidence>
<organism evidence="19 20">
    <name type="scientific">Clostridium scindens (strain JCM 10418 / VPI 12708)</name>
    <dbReference type="NCBI Taxonomy" id="29347"/>
    <lineage>
        <taxon>Bacteria</taxon>
        <taxon>Bacillati</taxon>
        <taxon>Bacillota</taxon>
        <taxon>Clostridia</taxon>
        <taxon>Lachnospirales</taxon>
        <taxon>Lachnospiraceae</taxon>
    </lineage>
</organism>
<dbReference type="Pfam" id="PF07687">
    <property type="entry name" value="M20_dimer"/>
    <property type="match status" value="1"/>
</dbReference>
<accession>A0A844F764</accession>
<evidence type="ECO:0000256" key="10">
    <source>
        <dbReference type="ARBA" id="ARBA00038976"/>
    </source>
</evidence>
<protein>
    <recommendedName>
        <fullName evidence="13">Cytosol non-specific dipeptidase</fullName>
        <ecNumber evidence="10">3.4.13.18</ecNumber>
    </recommendedName>
    <alternativeName>
        <fullName evidence="16">Aminoacyl-histidine dipeptidase</fullName>
    </alternativeName>
    <alternativeName>
        <fullName evidence="15">Beta-alanyl-histidine dipeptidase</fullName>
    </alternativeName>
    <alternativeName>
        <fullName evidence="14">Carnosinase</fullName>
    </alternativeName>
    <alternativeName>
        <fullName evidence="11">Peptidase D</fullName>
    </alternativeName>
    <alternativeName>
        <fullName evidence="17">Xaa-His dipeptidase</fullName>
    </alternativeName>
</protein>
<evidence type="ECO:0000256" key="9">
    <source>
        <dbReference type="ARBA" id="ARBA00036421"/>
    </source>
</evidence>
<dbReference type="EC" id="3.4.13.18" evidence="10"/>
<proteinExistence type="inferred from homology"/>
<keyword evidence="7" id="KW-0482">Metalloprotease</keyword>
<dbReference type="Gene3D" id="3.40.630.10">
    <property type="entry name" value="Zn peptidases"/>
    <property type="match status" value="2"/>
</dbReference>
<dbReference type="PRINTS" id="PR00934">
    <property type="entry name" value="XHISDIPTASE"/>
</dbReference>
<dbReference type="GO" id="GO:0070573">
    <property type="term" value="F:metallodipeptidase activity"/>
    <property type="evidence" value="ECO:0007669"/>
    <property type="project" value="TreeGrafter"/>
</dbReference>
<dbReference type="RefSeq" id="WP_154322613.1">
    <property type="nucleotide sequence ID" value="NZ_CAMDTP010000001.1"/>
</dbReference>
<dbReference type="Proteomes" id="UP000462363">
    <property type="component" value="Unassembled WGS sequence"/>
</dbReference>
<keyword evidence="5" id="KW-0378">Hydrolase</keyword>
<sequence>MAVLEKVEPEKVFRFFEELSRIPHGTFDTRRISDYCVAFAKERGLEVIQDKVGNVIIKKPGTPGYEDSKPVILQGHLDMVCEKKPGSAHDFTKDALELYVEDGFVKAKDTTLGGDDCIAVAMVMAVLDSSDIAHPPIEGLFTIDEEVGMTGAKAVDWTLLKGRMLINIDSEEEGILTTGCAGGIQYETRIPIHREKKSGSLITIKIHGLKGGHSGAEIHKQRGNAHKMMGRLLYRITKEMPADLVEINGGTKDNVIAMESMAEILVPEFQAEKAIGMIREMTGIWNEEFLNDEPDLAVDMKVSHDSTVDVCDQYSTDRIVAYLEICPDGLQGFNRSLKGVVESSLNIGIVETASDYIRTVHLIRSSVESRKTQLFEQVEQCVKALGGTGTITSEYPAWQFNPDSRLRRIMEDTYEDQYGAKPDISTMHAGLECGLFVGQQPDLDCVSVGPNIPDVHSFRERLDIESTVRTWEYLKKILENCR</sequence>
<comment type="caution">
    <text evidence="19">The sequence shown here is derived from an EMBL/GenBank/DDBJ whole genome shotgun (WGS) entry which is preliminary data.</text>
</comment>
<evidence type="ECO:0000256" key="2">
    <source>
        <dbReference type="ARBA" id="ARBA00001947"/>
    </source>
</evidence>
<dbReference type="PIRSF" id="PIRSF016599">
    <property type="entry name" value="Xaa-His_dipept"/>
    <property type="match status" value="1"/>
</dbReference>
<comment type="catalytic activity">
    <reaction evidence="9">
        <text>Hydrolysis of dipeptides, preferentially hydrophobic dipeptides including prolyl amino acids.</text>
        <dbReference type="EC" id="3.4.13.18"/>
    </reaction>
</comment>
<dbReference type="InterPro" id="IPR001160">
    <property type="entry name" value="Peptidase_M20C"/>
</dbReference>
<dbReference type="InterPro" id="IPR002933">
    <property type="entry name" value="Peptidase_M20"/>
</dbReference>
<comment type="similarity">
    <text evidence="12">Belongs to the peptidase M20C family.</text>
</comment>
<evidence type="ECO:0000256" key="17">
    <source>
        <dbReference type="ARBA" id="ARBA00078074"/>
    </source>
</evidence>
<dbReference type="EMBL" id="VUMB01000033">
    <property type="protein sequence ID" value="MSS41353.1"/>
    <property type="molecule type" value="Genomic_DNA"/>
</dbReference>
<keyword evidence="4" id="KW-0479">Metal-binding</keyword>
<evidence type="ECO:0000313" key="20">
    <source>
        <dbReference type="Proteomes" id="UP000462363"/>
    </source>
</evidence>
<evidence type="ECO:0000256" key="13">
    <source>
        <dbReference type="ARBA" id="ARBA00071271"/>
    </source>
</evidence>
<dbReference type="FunFam" id="3.40.630.10:FF:000015">
    <property type="entry name" value="Aminoacyl-histidine dipeptidase PepD"/>
    <property type="match status" value="1"/>
</dbReference>
<dbReference type="SUPFAM" id="SSF53187">
    <property type="entry name" value="Zn-dependent exopeptidases"/>
    <property type="match status" value="1"/>
</dbReference>
<evidence type="ECO:0000256" key="8">
    <source>
        <dbReference type="ARBA" id="ARBA00023285"/>
    </source>
</evidence>
<dbReference type="InterPro" id="IPR011650">
    <property type="entry name" value="Peptidase_M20_dimer"/>
</dbReference>
<evidence type="ECO:0000256" key="14">
    <source>
        <dbReference type="ARBA" id="ARBA00075285"/>
    </source>
</evidence>
<comment type="cofactor">
    <cofactor evidence="1">
        <name>Co(2+)</name>
        <dbReference type="ChEBI" id="CHEBI:48828"/>
    </cofactor>
</comment>
<comment type="cofactor">
    <cofactor evidence="2">
        <name>Zn(2+)</name>
        <dbReference type="ChEBI" id="CHEBI:29105"/>
    </cofactor>
</comment>
<evidence type="ECO:0000256" key="12">
    <source>
        <dbReference type="ARBA" id="ARBA00061423"/>
    </source>
</evidence>
<keyword evidence="8" id="KW-0170">Cobalt</keyword>
<evidence type="ECO:0000256" key="6">
    <source>
        <dbReference type="ARBA" id="ARBA00022833"/>
    </source>
</evidence>
<evidence type="ECO:0000313" key="19">
    <source>
        <dbReference type="EMBL" id="MSS41353.1"/>
    </source>
</evidence>
<evidence type="ECO:0000256" key="4">
    <source>
        <dbReference type="ARBA" id="ARBA00022723"/>
    </source>
</evidence>
<reference evidence="19 20" key="1">
    <citation type="submission" date="2019-08" db="EMBL/GenBank/DDBJ databases">
        <title>In-depth cultivation of the pig gut microbiome towards novel bacterial diversity and tailored functional studies.</title>
        <authorList>
            <person name="Wylensek D."/>
            <person name="Hitch T.C.A."/>
            <person name="Clavel T."/>
        </authorList>
    </citation>
    <scope>NUCLEOTIDE SEQUENCE [LARGE SCALE GENOMIC DNA]</scope>
    <source>
        <strain evidence="19 20">BL-389-WT-3D</strain>
    </source>
</reference>
<dbReference type="CDD" id="cd03890">
    <property type="entry name" value="M20_pepD"/>
    <property type="match status" value="1"/>
</dbReference>
<dbReference type="AlphaFoldDB" id="A0A844F764"/>
<keyword evidence="6" id="KW-0862">Zinc</keyword>
<evidence type="ECO:0000256" key="15">
    <source>
        <dbReference type="ARBA" id="ARBA00076004"/>
    </source>
</evidence>
<evidence type="ECO:0000256" key="3">
    <source>
        <dbReference type="ARBA" id="ARBA00022670"/>
    </source>
</evidence>
<name>A0A844F764_CLOSV</name>
<dbReference type="FunFam" id="3.40.630.10:FF:000018">
    <property type="entry name" value="Aminoacyl-histidine dipeptidase PepD"/>
    <property type="match status" value="1"/>
</dbReference>
<evidence type="ECO:0000256" key="5">
    <source>
        <dbReference type="ARBA" id="ARBA00022801"/>
    </source>
</evidence>
<evidence type="ECO:0000256" key="16">
    <source>
        <dbReference type="ARBA" id="ARBA00077688"/>
    </source>
</evidence>
<dbReference type="GO" id="GO:0006508">
    <property type="term" value="P:proteolysis"/>
    <property type="evidence" value="ECO:0007669"/>
    <property type="project" value="UniProtKB-KW"/>
</dbReference>
<evidence type="ECO:0000256" key="11">
    <source>
        <dbReference type="ARBA" id="ARBA00044252"/>
    </source>
</evidence>
<gene>
    <name evidence="19" type="ORF">FYJ37_13640</name>
</gene>
<dbReference type="PANTHER" id="PTHR43501">
    <property type="entry name" value="CYTOSOL NON-SPECIFIC DIPEPTIDASE"/>
    <property type="match status" value="1"/>
</dbReference>
<dbReference type="GO" id="GO:0005829">
    <property type="term" value="C:cytosol"/>
    <property type="evidence" value="ECO:0007669"/>
    <property type="project" value="TreeGrafter"/>
</dbReference>
<evidence type="ECO:0000259" key="18">
    <source>
        <dbReference type="Pfam" id="PF07687"/>
    </source>
</evidence>